<dbReference type="Gene3D" id="3.40.630.10">
    <property type="entry name" value="Zn peptidases"/>
    <property type="match status" value="1"/>
</dbReference>
<evidence type="ECO:0000256" key="3">
    <source>
        <dbReference type="ARBA" id="ARBA00022801"/>
    </source>
</evidence>
<keyword evidence="2" id="KW-0479">Metal-binding</keyword>
<dbReference type="PANTHER" id="PTHR37326:SF1">
    <property type="entry name" value="BLL3975 PROTEIN"/>
    <property type="match status" value="1"/>
</dbReference>
<evidence type="ECO:0000313" key="6">
    <source>
        <dbReference type="EMBL" id="MBC8587443.1"/>
    </source>
</evidence>
<evidence type="ECO:0000256" key="1">
    <source>
        <dbReference type="ARBA" id="ARBA00001947"/>
    </source>
</evidence>
<feature type="domain" description="Succinylglutamate desuccinylase/Aspartoacylase catalytic" evidence="5">
    <location>
        <begin position="43"/>
        <end position="229"/>
    </location>
</feature>
<dbReference type="InterPro" id="IPR053138">
    <property type="entry name" value="N-alpha-Ac-DABA_deacetylase"/>
</dbReference>
<evidence type="ECO:0000256" key="2">
    <source>
        <dbReference type="ARBA" id="ARBA00022723"/>
    </source>
</evidence>
<organism evidence="6 7">
    <name type="scientific">Paratissierella segnis</name>
    <dbReference type="NCBI Taxonomy" id="2763679"/>
    <lineage>
        <taxon>Bacteria</taxon>
        <taxon>Bacillati</taxon>
        <taxon>Bacillota</taxon>
        <taxon>Tissierellia</taxon>
        <taxon>Tissierellales</taxon>
        <taxon>Tissierellaceae</taxon>
        <taxon>Paratissierella</taxon>
    </lineage>
</organism>
<protein>
    <submittedName>
        <fullName evidence="6">Succinylglutamate desuccinylase/aspartoacylase family protein</fullName>
    </submittedName>
</protein>
<dbReference type="RefSeq" id="WP_262428903.1">
    <property type="nucleotide sequence ID" value="NZ_JACRTG010000011.1"/>
</dbReference>
<comment type="caution">
    <text evidence="6">The sequence shown here is derived from an EMBL/GenBank/DDBJ whole genome shotgun (WGS) entry which is preliminary data.</text>
</comment>
<evidence type="ECO:0000313" key="7">
    <source>
        <dbReference type="Proteomes" id="UP000601171"/>
    </source>
</evidence>
<dbReference type="EMBL" id="JACRTG010000011">
    <property type="protein sequence ID" value="MBC8587443.1"/>
    <property type="molecule type" value="Genomic_DNA"/>
</dbReference>
<keyword evidence="7" id="KW-1185">Reference proteome</keyword>
<gene>
    <name evidence="6" type="ORF">H8707_04215</name>
</gene>
<dbReference type="AlphaFoldDB" id="A0A926IK84"/>
<dbReference type="InterPro" id="IPR043795">
    <property type="entry name" value="N-alpha-Ac-DABA-like"/>
</dbReference>
<proteinExistence type="predicted"/>
<dbReference type="GO" id="GO:0016811">
    <property type="term" value="F:hydrolase activity, acting on carbon-nitrogen (but not peptide) bonds, in linear amides"/>
    <property type="evidence" value="ECO:0007669"/>
    <property type="project" value="InterPro"/>
</dbReference>
<dbReference type="PIRSF" id="PIRSF039012">
    <property type="entry name" value="ASP"/>
    <property type="match status" value="1"/>
</dbReference>
<dbReference type="GO" id="GO:0016788">
    <property type="term" value="F:hydrolase activity, acting on ester bonds"/>
    <property type="evidence" value="ECO:0007669"/>
    <property type="project" value="InterPro"/>
</dbReference>
<sequence length="334" mass="37154">MFEINGVKVKRGEHKQINLPFTNLASGLELTIPIHVYNGKEEGPTLMMSALGHGDAITGFEVIRQTVEQIDLNTLKGTILAIPCLNPIAFEWDSRNTPIDMQNMNRAHPGKPDGWFTDMLASVITPILDYADALLDWHSAGYGAAINYILTSQADGELGKKIKEMAFNYGLEFVYDGKPAGPSNQYAGFLTDYMISLGKPAIIPEVGAGIVLDIDIVKTSVRGNLNIMKWMGMIEGDLILPKEQYLIKERPLLRPKKGGMFYPLCGPEYLNKWVEKGTVMAEIRHIQTMEVIEEILAPCEQTVFLQMRGFMTKVQPGDYAYIVGNLANAEKRVN</sequence>
<evidence type="ECO:0000256" key="4">
    <source>
        <dbReference type="ARBA" id="ARBA00022833"/>
    </source>
</evidence>
<dbReference type="GO" id="GO:0046872">
    <property type="term" value="F:metal ion binding"/>
    <property type="evidence" value="ECO:0007669"/>
    <property type="project" value="UniProtKB-KW"/>
</dbReference>
<keyword evidence="4" id="KW-0862">Zinc</keyword>
<comment type="cofactor">
    <cofactor evidence="1">
        <name>Zn(2+)</name>
        <dbReference type="ChEBI" id="CHEBI:29105"/>
    </cofactor>
</comment>
<dbReference type="InterPro" id="IPR055438">
    <property type="entry name" value="AstE_AspA_cat"/>
</dbReference>
<dbReference type="Proteomes" id="UP000601171">
    <property type="component" value="Unassembled WGS sequence"/>
</dbReference>
<dbReference type="PANTHER" id="PTHR37326">
    <property type="entry name" value="BLL3975 PROTEIN"/>
    <property type="match status" value="1"/>
</dbReference>
<reference evidence="6" key="1">
    <citation type="submission" date="2020-08" db="EMBL/GenBank/DDBJ databases">
        <title>Genome public.</title>
        <authorList>
            <person name="Liu C."/>
            <person name="Sun Q."/>
        </authorList>
    </citation>
    <scope>NUCLEOTIDE SEQUENCE</scope>
    <source>
        <strain evidence="6">BX21</strain>
    </source>
</reference>
<keyword evidence="3" id="KW-0378">Hydrolase</keyword>
<evidence type="ECO:0000259" key="5">
    <source>
        <dbReference type="Pfam" id="PF24827"/>
    </source>
</evidence>
<dbReference type="SUPFAM" id="SSF53187">
    <property type="entry name" value="Zn-dependent exopeptidases"/>
    <property type="match status" value="1"/>
</dbReference>
<name>A0A926IK84_9FIRM</name>
<accession>A0A926IK84</accession>
<dbReference type="Pfam" id="PF24827">
    <property type="entry name" value="AstE_AspA_cat"/>
    <property type="match status" value="1"/>
</dbReference>